<evidence type="ECO:0000256" key="10">
    <source>
        <dbReference type="SAM" id="MobiDB-lite"/>
    </source>
</evidence>
<evidence type="ECO:0000313" key="13">
    <source>
        <dbReference type="Proteomes" id="UP000288716"/>
    </source>
</evidence>
<evidence type="ECO:0000256" key="3">
    <source>
        <dbReference type="ARBA" id="ARBA00022490"/>
    </source>
</evidence>
<comment type="catalytic activity">
    <reaction evidence="9">
        <text>GTP + H2O = GDP + phosphate + H(+)</text>
        <dbReference type="Rhea" id="RHEA:19669"/>
        <dbReference type="ChEBI" id="CHEBI:15377"/>
        <dbReference type="ChEBI" id="CHEBI:15378"/>
        <dbReference type="ChEBI" id="CHEBI:37565"/>
        <dbReference type="ChEBI" id="CHEBI:43474"/>
        <dbReference type="ChEBI" id="CHEBI:58189"/>
    </reaction>
    <physiologicalReaction direction="left-to-right" evidence="9">
        <dbReference type="Rhea" id="RHEA:19670"/>
    </physiologicalReaction>
</comment>
<evidence type="ECO:0000256" key="5">
    <source>
        <dbReference type="ARBA" id="ARBA00022741"/>
    </source>
</evidence>
<dbReference type="EMBL" id="NCKV01002343">
    <property type="protein sequence ID" value="RWS26972.1"/>
    <property type="molecule type" value="Genomic_DNA"/>
</dbReference>
<dbReference type="GO" id="GO:0005525">
    <property type="term" value="F:GTP binding"/>
    <property type="evidence" value="ECO:0007669"/>
    <property type="project" value="UniProtKB-KW"/>
</dbReference>
<protein>
    <submittedName>
        <fullName evidence="12">HBS1-like protein</fullName>
    </submittedName>
</protein>
<dbReference type="Proteomes" id="UP000288716">
    <property type="component" value="Unassembled WGS sequence"/>
</dbReference>
<comment type="similarity">
    <text evidence="2">Belongs to the TRAFAC class translation factor GTPase superfamily. Classic translation factor GTPase family. EF-Tu/EF-1A subfamily.</text>
</comment>
<dbReference type="SUPFAM" id="SSF50447">
    <property type="entry name" value="Translation proteins"/>
    <property type="match status" value="1"/>
</dbReference>
<dbReference type="InterPro" id="IPR027417">
    <property type="entry name" value="P-loop_NTPase"/>
</dbReference>
<dbReference type="GO" id="GO:0005737">
    <property type="term" value="C:cytoplasm"/>
    <property type="evidence" value="ECO:0007669"/>
    <property type="project" value="UniProtKB-SubCell"/>
</dbReference>
<dbReference type="FunFam" id="3.40.50.300:FF:000204">
    <property type="entry name" value="Translation elongation factor Tu"/>
    <property type="match status" value="1"/>
</dbReference>
<evidence type="ECO:0000256" key="9">
    <source>
        <dbReference type="ARBA" id="ARBA00049117"/>
    </source>
</evidence>
<dbReference type="FunFam" id="2.40.30.10:FF:000020">
    <property type="entry name" value="Translation elongation factor EF-1"/>
    <property type="match status" value="1"/>
</dbReference>
<evidence type="ECO:0000256" key="6">
    <source>
        <dbReference type="ARBA" id="ARBA00022801"/>
    </source>
</evidence>
<dbReference type="PANTHER" id="PTHR23115">
    <property type="entry name" value="TRANSLATION FACTOR"/>
    <property type="match status" value="1"/>
</dbReference>
<accession>A0A443SHL0</accession>
<evidence type="ECO:0000256" key="2">
    <source>
        <dbReference type="ARBA" id="ARBA00007249"/>
    </source>
</evidence>
<evidence type="ECO:0000313" key="12">
    <source>
        <dbReference type="EMBL" id="RWS26972.1"/>
    </source>
</evidence>
<feature type="region of interest" description="Disordered" evidence="10">
    <location>
        <begin position="202"/>
        <end position="244"/>
    </location>
</feature>
<dbReference type="Gene3D" id="3.40.50.300">
    <property type="entry name" value="P-loop containing nucleotide triphosphate hydrolases"/>
    <property type="match status" value="1"/>
</dbReference>
<feature type="domain" description="Tr-type G" evidence="11">
    <location>
        <begin position="261"/>
        <end position="485"/>
    </location>
</feature>
<sequence length="692" mass="77073">MSRHRNIRAMDYDEEYDEYFNNSYGQSVEEEFCISPGTEAQFMYNRRGNTSRDNNIGRYTRCDSESVEEVDEPVEDNLVSEHGVNANGTHNLSEEVNGLKQATKESKSDERSEMPHFEMEADFKDNHCVHNCKTSHFFITLTATYRKNLKRKKLYSRSQANQAAVDNKGKKPQDISAITDSFGRFAFGVQSDGGLQMSTKNADSLLKKPEVTPIKLSPPSKNRKPSPNRTPVPSTQPRKQPKADVNQMLLEQYRTERAQQKPLLNMVVIGHVDAGKSTLMGHLLYRLQYVKKKEMHRYETDAKNMGKASFLYAWILDETAEERSRGITMDIAQSQFETANRCVTLLDAPGHKDFIPNMITGAAQADVALLVIDATKGEFEAGFDSGGQTQEHTLLVRSLGVNQLGVVINKLDNVNWNQNRYDEIVRKLQTFLKQVGFKEDAVTFVPCSGLTGENLTSKSQVKELTDWYSGPCLLDVIDAFKPPDRLIEKPFRLCISDVFKGMGSGISVSGRVEAGGVQASQKLVVMPVAEQCTVKAICVNFSAEENRGVNSAFAGDQVTITLTGCDPNNITIGSMLCDALNPSPVTSVIEARIVVFHNIEVPLTKGFPVALHYKCLSESAVLTKLISQLNKSTGEVVKRKPRFLAKNSSAEVQITINRPICVELYQDYKELGRFMLRSKGATIAAGMITKIL</sequence>
<dbReference type="Gene3D" id="2.40.30.10">
    <property type="entry name" value="Translation factors"/>
    <property type="match status" value="2"/>
</dbReference>
<dbReference type="STRING" id="299467.A0A443SHL0"/>
<dbReference type="GO" id="GO:0003924">
    <property type="term" value="F:GTPase activity"/>
    <property type="evidence" value="ECO:0007669"/>
    <property type="project" value="InterPro"/>
</dbReference>
<organism evidence="12 13">
    <name type="scientific">Leptotrombidium deliense</name>
    <dbReference type="NCBI Taxonomy" id="299467"/>
    <lineage>
        <taxon>Eukaryota</taxon>
        <taxon>Metazoa</taxon>
        <taxon>Ecdysozoa</taxon>
        <taxon>Arthropoda</taxon>
        <taxon>Chelicerata</taxon>
        <taxon>Arachnida</taxon>
        <taxon>Acari</taxon>
        <taxon>Acariformes</taxon>
        <taxon>Trombidiformes</taxon>
        <taxon>Prostigmata</taxon>
        <taxon>Anystina</taxon>
        <taxon>Parasitengona</taxon>
        <taxon>Trombiculoidea</taxon>
        <taxon>Trombiculidae</taxon>
        <taxon>Leptotrombidium</taxon>
    </lineage>
</organism>
<comment type="caution">
    <text evidence="12">The sequence shown here is derived from an EMBL/GenBank/DDBJ whole genome shotgun (WGS) entry which is preliminary data.</text>
</comment>
<evidence type="ECO:0000256" key="1">
    <source>
        <dbReference type="ARBA" id="ARBA00004496"/>
    </source>
</evidence>
<dbReference type="InterPro" id="IPR000795">
    <property type="entry name" value="T_Tr_GTP-bd_dom"/>
</dbReference>
<dbReference type="FunFam" id="2.40.30.10:FF:000035">
    <property type="entry name" value="HBS1-like translational GTPase"/>
    <property type="match status" value="1"/>
</dbReference>
<feature type="compositionally biased region" description="Basic and acidic residues" evidence="10">
    <location>
        <begin position="102"/>
        <end position="113"/>
    </location>
</feature>
<proteinExistence type="inferred from homology"/>
<dbReference type="PRINTS" id="PR00315">
    <property type="entry name" value="ELONGATNFCT"/>
</dbReference>
<dbReference type="Pfam" id="PF00009">
    <property type="entry name" value="GTP_EFTU"/>
    <property type="match status" value="1"/>
</dbReference>
<dbReference type="OrthoDB" id="342024at2759"/>
<dbReference type="InterPro" id="IPR009001">
    <property type="entry name" value="Transl_elong_EF1A/Init_IF2_C"/>
</dbReference>
<dbReference type="Pfam" id="PF22594">
    <property type="entry name" value="GTP-eEF1A_C"/>
    <property type="match status" value="1"/>
</dbReference>
<dbReference type="CDD" id="cd01883">
    <property type="entry name" value="EF1_alpha"/>
    <property type="match status" value="1"/>
</dbReference>
<feature type="region of interest" description="Disordered" evidence="10">
    <location>
        <begin position="83"/>
        <end position="113"/>
    </location>
</feature>
<keyword evidence="3" id="KW-0963">Cytoplasm</keyword>
<keyword evidence="13" id="KW-1185">Reference proteome</keyword>
<gene>
    <name evidence="12" type="ORF">B4U80_02978</name>
</gene>
<dbReference type="VEuPathDB" id="VectorBase:LDEU005068"/>
<dbReference type="InterPro" id="IPR009000">
    <property type="entry name" value="Transl_B-barrel_sf"/>
</dbReference>
<dbReference type="InterPro" id="IPR054696">
    <property type="entry name" value="GTP-eEF1A_C"/>
</dbReference>
<evidence type="ECO:0000256" key="4">
    <source>
        <dbReference type="ARBA" id="ARBA00022553"/>
    </source>
</evidence>
<keyword evidence="6" id="KW-0378">Hydrolase</keyword>
<keyword evidence="8" id="KW-0342">GTP-binding</keyword>
<keyword evidence="7" id="KW-0648">Protein biosynthesis</keyword>
<keyword evidence="5" id="KW-0547">Nucleotide-binding</keyword>
<dbReference type="AlphaFoldDB" id="A0A443SHL0"/>
<evidence type="ECO:0000256" key="7">
    <source>
        <dbReference type="ARBA" id="ARBA00022917"/>
    </source>
</evidence>
<evidence type="ECO:0000256" key="8">
    <source>
        <dbReference type="ARBA" id="ARBA00023134"/>
    </source>
</evidence>
<dbReference type="PROSITE" id="PS51722">
    <property type="entry name" value="G_TR_2"/>
    <property type="match status" value="1"/>
</dbReference>
<name>A0A443SHL0_9ACAR</name>
<dbReference type="GO" id="GO:0006412">
    <property type="term" value="P:translation"/>
    <property type="evidence" value="ECO:0007669"/>
    <property type="project" value="UniProtKB-KW"/>
</dbReference>
<keyword evidence="4" id="KW-0597">Phosphoprotein</keyword>
<reference evidence="12 13" key="1">
    <citation type="journal article" date="2018" name="Gigascience">
        <title>Genomes of trombidid mites reveal novel predicted allergens and laterally-transferred genes associated with secondary metabolism.</title>
        <authorList>
            <person name="Dong X."/>
            <person name="Chaisiri K."/>
            <person name="Xia D."/>
            <person name="Armstrong S.D."/>
            <person name="Fang Y."/>
            <person name="Donnelly M.J."/>
            <person name="Kadowaki T."/>
            <person name="McGarry J.W."/>
            <person name="Darby A.C."/>
            <person name="Makepeace B.L."/>
        </authorList>
    </citation>
    <scope>NUCLEOTIDE SEQUENCE [LARGE SCALE GENOMIC DNA]</scope>
    <source>
        <strain evidence="12">UoL-UT</strain>
    </source>
</reference>
<dbReference type="SUPFAM" id="SSF50465">
    <property type="entry name" value="EF-Tu/eEF-1alpha/eIF2-gamma C-terminal domain"/>
    <property type="match status" value="1"/>
</dbReference>
<comment type="subcellular location">
    <subcellularLocation>
        <location evidence="1">Cytoplasm</location>
    </subcellularLocation>
</comment>
<dbReference type="CDD" id="cd04093">
    <property type="entry name" value="HBS1_C_III"/>
    <property type="match status" value="1"/>
</dbReference>
<dbReference type="InterPro" id="IPR050100">
    <property type="entry name" value="TRAFAC_GTPase_members"/>
</dbReference>
<dbReference type="CDD" id="cd16267">
    <property type="entry name" value="HBS1-like_II"/>
    <property type="match status" value="1"/>
</dbReference>
<dbReference type="SUPFAM" id="SSF52540">
    <property type="entry name" value="P-loop containing nucleoside triphosphate hydrolases"/>
    <property type="match status" value="1"/>
</dbReference>
<evidence type="ECO:0000259" key="11">
    <source>
        <dbReference type="PROSITE" id="PS51722"/>
    </source>
</evidence>